<dbReference type="NCBIfam" id="TIGR00964">
    <property type="entry name" value="secE_bact"/>
    <property type="match status" value="1"/>
</dbReference>
<evidence type="ECO:0000256" key="2">
    <source>
        <dbReference type="ARBA" id="ARBA00022448"/>
    </source>
</evidence>
<evidence type="ECO:0000256" key="10">
    <source>
        <dbReference type="SAM" id="MobiDB-lite"/>
    </source>
</evidence>
<comment type="caution">
    <text evidence="11">The sequence shown here is derived from an EMBL/GenBank/DDBJ whole genome shotgun (WGS) entry which is preliminary data.</text>
</comment>
<evidence type="ECO:0000256" key="5">
    <source>
        <dbReference type="ARBA" id="ARBA00022927"/>
    </source>
</evidence>
<dbReference type="GO" id="GO:0065002">
    <property type="term" value="P:intracellular protein transmembrane transport"/>
    <property type="evidence" value="ECO:0007669"/>
    <property type="project" value="UniProtKB-UniRule"/>
</dbReference>
<comment type="function">
    <text evidence="9">Essential subunit of the Sec protein translocation channel SecYEG. Clamps together the 2 halves of SecY. May contact the channel plug during translocation.</text>
</comment>
<keyword evidence="4 9" id="KW-0812">Transmembrane</keyword>
<dbReference type="AlphaFoldDB" id="A0AAW9Q1U1"/>
<dbReference type="GO" id="GO:0009306">
    <property type="term" value="P:protein secretion"/>
    <property type="evidence" value="ECO:0007669"/>
    <property type="project" value="UniProtKB-UniRule"/>
</dbReference>
<keyword evidence="2 9" id="KW-0813">Transport</keyword>
<keyword evidence="12" id="KW-1185">Reference proteome</keyword>
<evidence type="ECO:0000313" key="12">
    <source>
        <dbReference type="Proteomes" id="UP001333818"/>
    </source>
</evidence>
<evidence type="ECO:0000256" key="9">
    <source>
        <dbReference type="HAMAP-Rule" id="MF_00422"/>
    </source>
</evidence>
<keyword evidence="5 9" id="KW-0653">Protein transport</keyword>
<dbReference type="GO" id="GO:0031676">
    <property type="term" value="C:plasma membrane-derived thylakoid membrane"/>
    <property type="evidence" value="ECO:0007669"/>
    <property type="project" value="UniProtKB-SubCell"/>
</dbReference>
<feature type="region of interest" description="Disordered" evidence="10">
    <location>
        <begin position="1"/>
        <end position="20"/>
    </location>
</feature>
<dbReference type="Gene3D" id="1.20.5.1030">
    <property type="entry name" value="Preprotein translocase secy subunit"/>
    <property type="match status" value="1"/>
</dbReference>
<dbReference type="InterPro" id="IPR038379">
    <property type="entry name" value="SecE_sf"/>
</dbReference>
<dbReference type="InterPro" id="IPR001901">
    <property type="entry name" value="Translocase_SecE/Sec61-g"/>
</dbReference>
<dbReference type="Proteomes" id="UP001333818">
    <property type="component" value="Unassembled WGS sequence"/>
</dbReference>
<dbReference type="GO" id="GO:0008320">
    <property type="term" value="F:protein transmembrane transporter activity"/>
    <property type="evidence" value="ECO:0007669"/>
    <property type="project" value="UniProtKB-UniRule"/>
</dbReference>
<keyword evidence="9" id="KW-0793">Thylakoid</keyword>
<accession>A0AAW9Q1U1</accession>
<dbReference type="RefSeq" id="WP_330483279.1">
    <property type="nucleotide sequence ID" value="NZ_JAZBJZ010000027.1"/>
</dbReference>
<comment type="subcellular location">
    <subcellularLocation>
        <location evidence="9">Cell inner membrane</location>
        <topology evidence="9">Single-pass membrane protein</topology>
    </subcellularLocation>
    <subcellularLocation>
        <location evidence="9">Cellular thylakoid membrane</location>
        <topology evidence="9">Single-pass membrane protein</topology>
    </subcellularLocation>
    <subcellularLocation>
        <location evidence="1">Membrane</location>
    </subcellularLocation>
</comment>
<evidence type="ECO:0000256" key="7">
    <source>
        <dbReference type="ARBA" id="ARBA00023010"/>
    </source>
</evidence>
<evidence type="ECO:0000256" key="1">
    <source>
        <dbReference type="ARBA" id="ARBA00004370"/>
    </source>
</evidence>
<feature type="transmembrane region" description="Helical" evidence="9">
    <location>
        <begin position="51"/>
        <end position="71"/>
    </location>
</feature>
<dbReference type="PANTHER" id="PTHR33910:SF1">
    <property type="entry name" value="PROTEIN TRANSLOCASE SUBUNIT SECE"/>
    <property type="match status" value="1"/>
</dbReference>
<comment type="similarity">
    <text evidence="9">Belongs to the SecE/SEC61-gamma family.</text>
</comment>
<dbReference type="InterPro" id="IPR005807">
    <property type="entry name" value="SecE_bac"/>
</dbReference>
<dbReference type="GO" id="GO:0043952">
    <property type="term" value="P:protein transport by the Sec complex"/>
    <property type="evidence" value="ECO:0007669"/>
    <property type="project" value="UniProtKB-UniRule"/>
</dbReference>
<dbReference type="PANTHER" id="PTHR33910">
    <property type="entry name" value="PROTEIN TRANSLOCASE SUBUNIT SECE"/>
    <property type="match status" value="1"/>
</dbReference>
<dbReference type="PROSITE" id="PS01067">
    <property type="entry name" value="SECE_SEC61G"/>
    <property type="match status" value="1"/>
</dbReference>
<dbReference type="EMBL" id="JAZBJZ010000027">
    <property type="protein sequence ID" value="MEE3716851.1"/>
    <property type="molecule type" value="Genomic_DNA"/>
</dbReference>
<evidence type="ECO:0000256" key="8">
    <source>
        <dbReference type="ARBA" id="ARBA00023136"/>
    </source>
</evidence>
<evidence type="ECO:0000313" key="11">
    <source>
        <dbReference type="EMBL" id="MEE3716851.1"/>
    </source>
</evidence>
<name>A0AAW9Q1U1_9CYAN</name>
<dbReference type="Pfam" id="PF00584">
    <property type="entry name" value="SecE"/>
    <property type="match status" value="1"/>
</dbReference>
<keyword evidence="6 9" id="KW-1133">Transmembrane helix</keyword>
<dbReference type="HAMAP" id="MF_00422">
    <property type="entry name" value="SecE"/>
    <property type="match status" value="1"/>
</dbReference>
<evidence type="ECO:0000256" key="3">
    <source>
        <dbReference type="ARBA" id="ARBA00022475"/>
    </source>
</evidence>
<evidence type="ECO:0000256" key="4">
    <source>
        <dbReference type="ARBA" id="ARBA00022692"/>
    </source>
</evidence>
<keyword evidence="8 9" id="KW-0472">Membrane</keyword>
<keyword evidence="7 9" id="KW-0811">Translocation</keyword>
<keyword evidence="3 9" id="KW-1003">Cell membrane</keyword>
<comment type="subunit">
    <text evidence="9">Component of the Sec protein translocase complex. Heterotrimer consisting of SecY, SecE and SecG subunits. The heterotrimers can form oligomers, although 1 heterotrimer is thought to be able to translocate proteins. Interacts with the ribosome. Interacts with SecDF, and other proteins may be involved. Interacts with SecA.</text>
</comment>
<protein>
    <recommendedName>
        <fullName evidence="9">Protein translocase subunit SecE</fullName>
    </recommendedName>
</protein>
<gene>
    <name evidence="9 11" type="primary">secE</name>
    <name evidence="11" type="ORF">V2H45_08855</name>
</gene>
<evidence type="ECO:0000256" key="6">
    <source>
        <dbReference type="ARBA" id="ARBA00022989"/>
    </source>
</evidence>
<reference evidence="11" key="1">
    <citation type="submission" date="2024-01" db="EMBL/GenBank/DDBJ databases">
        <title>Bank of Algae and Cyanobacteria of the Azores (BACA) strain genomes.</title>
        <authorList>
            <person name="Luz R."/>
            <person name="Cordeiro R."/>
            <person name="Fonseca A."/>
            <person name="Goncalves V."/>
        </authorList>
    </citation>
    <scope>NUCLEOTIDE SEQUENCE</scope>
    <source>
        <strain evidence="11">BACA0141</strain>
    </source>
</reference>
<dbReference type="GO" id="GO:0006605">
    <property type="term" value="P:protein targeting"/>
    <property type="evidence" value="ECO:0007669"/>
    <property type="project" value="UniProtKB-UniRule"/>
</dbReference>
<feature type="compositionally biased region" description="Basic and acidic residues" evidence="10">
    <location>
        <begin position="1"/>
        <end position="17"/>
    </location>
</feature>
<keyword evidence="9" id="KW-0997">Cell inner membrane</keyword>
<organism evidence="11 12">
    <name type="scientific">Tumidithrix elongata BACA0141</name>
    <dbReference type="NCBI Taxonomy" id="2716417"/>
    <lineage>
        <taxon>Bacteria</taxon>
        <taxon>Bacillati</taxon>
        <taxon>Cyanobacteriota</taxon>
        <taxon>Cyanophyceae</taxon>
        <taxon>Pseudanabaenales</taxon>
        <taxon>Pseudanabaenaceae</taxon>
        <taxon>Tumidithrix</taxon>
        <taxon>Tumidithrix elongata</taxon>
    </lineage>
</organism>
<proteinExistence type="inferred from homology"/>
<sequence length="80" mass="9045">MTKNEVKDLKESTKESDSSGGFNLGNFFKETQVEFSKVVWPTRQQLFSESAAVLLMVVAAATLIYLVDALFRWTALQVFH</sequence>